<protein>
    <submittedName>
        <fullName evidence="2">TIR domain-containing protein</fullName>
    </submittedName>
</protein>
<name>A0ABV8J7J2_9ACTN</name>
<sequence>MARPSVFFSYGNGDERDRGTAHRLAGGLRSLGAEVWIAPDSIPAGDEWRPVLIQQVLERSTHFVVLLSASSVTSAWVRREIDLAARRHADDPEFRVLPLLTGRFGDYPGREFLNRFQRIPFHDTPAAQLAELARAVGLDALTAADTAELIAEKTVSFVGRDNVFEAIDDFLASGDRGYLTIEGDPGAGKTTLLAEYVRRTGYVAHFNIRGQSLNTSRYFVHRLGSNLAARYGIAGVAAGTDADRHGEILGRLLSEARANEAADRPLVVVVDALDEVNTGGDPEGANVLLLPRHLPGGVYFILSSRRAGVPLHTDAPNRVFDLGRHHGQTMADVREYLRRQGSRDRLRGWLADHGIPLPDFVDVLAGKSDGNFMYLRHVLPELAAGVYQDLDIRHLPQGLEQYYDDHWRAMGRDGNLPTRLKVWVIYLLCEFARPVSTGVLARILREVEPGADAMSVQQVLDEWRQFLHRDEEPRGARFSLYHASFRDFLHRKDTIRSAGLVLRDVNAVIADVLWKHEYGRK</sequence>
<comment type="caution">
    <text evidence="2">The sequence shown here is derived from an EMBL/GenBank/DDBJ whole genome shotgun (WGS) entry which is preliminary data.</text>
</comment>
<dbReference type="InterPro" id="IPR027417">
    <property type="entry name" value="P-loop_NTPase"/>
</dbReference>
<dbReference type="Gene3D" id="3.40.50.10140">
    <property type="entry name" value="Toll/interleukin-1 receptor homology (TIR) domain"/>
    <property type="match status" value="1"/>
</dbReference>
<evidence type="ECO:0000313" key="3">
    <source>
        <dbReference type="Proteomes" id="UP001595867"/>
    </source>
</evidence>
<dbReference type="Pfam" id="PF13676">
    <property type="entry name" value="TIR_2"/>
    <property type="match status" value="1"/>
</dbReference>
<dbReference type="Gene3D" id="3.40.50.300">
    <property type="entry name" value="P-loop containing nucleotide triphosphate hydrolases"/>
    <property type="match status" value="1"/>
</dbReference>
<keyword evidence="3" id="KW-1185">Reference proteome</keyword>
<dbReference type="PROSITE" id="PS50104">
    <property type="entry name" value="TIR"/>
    <property type="match status" value="1"/>
</dbReference>
<accession>A0ABV8J7J2</accession>
<evidence type="ECO:0000313" key="2">
    <source>
        <dbReference type="EMBL" id="MFC4070962.1"/>
    </source>
</evidence>
<dbReference type="InterPro" id="IPR035897">
    <property type="entry name" value="Toll_tir_struct_dom_sf"/>
</dbReference>
<dbReference type="PANTHER" id="PTHR10039">
    <property type="entry name" value="AMELOGENIN"/>
    <property type="match status" value="1"/>
</dbReference>
<reference evidence="3" key="1">
    <citation type="journal article" date="2019" name="Int. J. Syst. Evol. Microbiol.">
        <title>The Global Catalogue of Microorganisms (GCM) 10K type strain sequencing project: providing services to taxonomists for standard genome sequencing and annotation.</title>
        <authorList>
            <consortium name="The Broad Institute Genomics Platform"/>
            <consortium name="The Broad Institute Genome Sequencing Center for Infectious Disease"/>
            <person name="Wu L."/>
            <person name="Ma J."/>
        </authorList>
    </citation>
    <scope>NUCLEOTIDE SEQUENCE [LARGE SCALE GENOMIC DNA]</scope>
    <source>
        <strain evidence="3">TBRC 5832</strain>
    </source>
</reference>
<dbReference type="Proteomes" id="UP001595867">
    <property type="component" value="Unassembled WGS sequence"/>
</dbReference>
<gene>
    <name evidence="2" type="ORF">ACFO0C_39045</name>
</gene>
<dbReference type="SUPFAM" id="SSF52540">
    <property type="entry name" value="P-loop containing nucleoside triphosphate hydrolases"/>
    <property type="match status" value="1"/>
</dbReference>
<evidence type="ECO:0000259" key="1">
    <source>
        <dbReference type="PROSITE" id="PS50104"/>
    </source>
</evidence>
<dbReference type="SUPFAM" id="SSF52200">
    <property type="entry name" value="Toll/Interleukin receptor TIR domain"/>
    <property type="match status" value="1"/>
</dbReference>
<organism evidence="2 3">
    <name type="scientific">Actinoplanes subglobosus</name>
    <dbReference type="NCBI Taxonomy" id="1547892"/>
    <lineage>
        <taxon>Bacteria</taxon>
        <taxon>Bacillati</taxon>
        <taxon>Actinomycetota</taxon>
        <taxon>Actinomycetes</taxon>
        <taxon>Micromonosporales</taxon>
        <taxon>Micromonosporaceae</taxon>
        <taxon>Actinoplanes</taxon>
    </lineage>
</organism>
<feature type="domain" description="TIR" evidence="1">
    <location>
        <begin position="2"/>
        <end position="140"/>
    </location>
</feature>
<dbReference type="Pfam" id="PF13191">
    <property type="entry name" value="AAA_16"/>
    <property type="match status" value="1"/>
</dbReference>
<dbReference type="InterPro" id="IPR000157">
    <property type="entry name" value="TIR_dom"/>
</dbReference>
<dbReference type="EMBL" id="JBHSBL010000026">
    <property type="protein sequence ID" value="MFC4070962.1"/>
    <property type="molecule type" value="Genomic_DNA"/>
</dbReference>
<dbReference type="InterPro" id="IPR041664">
    <property type="entry name" value="AAA_16"/>
</dbReference>
<dbReference type="RefSeq" id="WP_378071835.1">
    <property type="nucleotide sequence ID" value="NZ_JBHSBL010000026.1"/>
</dbReference>
<proteinExistence type="predicted"/>